<proteinExistence type="predicted"/>
<sequence>MGRDCIGTWRGGSAGVVNFGDVGGMYLGEVALATRVSGYGRDDCKPVAEG</sequence>
<reference evidence="1" key="1">
    <citation type="submission" date="2018-05" db="EMBL/GenBank/DDBJ databases">
        <authorList>
            <person name="Lanie J.A."/>
            <person name="Ng W.-L."/>
            <person name="Kazmierczak K.M."/>
            <person name="Andrzejewski T.M."/>
            <person name="Davidsen T.M."/>
            <person name="Wayne K.J."/>
            <person name="Tettelin H."/>
            <person name="Glass J.I."/>
            <person name="Rusch D."/>
            <person name="Podicherti R."/>
            <person name="Tsui H.-C.T."/>
            <person name="Winkler M.E."/>
        </authorList>
    </citation>
    <scope>NUCLEOTIDE SEQUENCE</scope>
</reference>
<evidence type="ECO:0000313" key="1">
    <source>
        <dbReference type="EMBL" id="SVB83264.1"/>
    </source>
</evidence>
<name>A0A382H7K6_9ZZZZ</name>
<organism evidence="1">
    <name type="scientific">marine metagenome</name>
    <dbReference type="NCBI Taxonomy" id="408172"/>
    <lineage>
        <taxon>unclassified sequences</taxon>
        <taxon>metagenomes</taxon>
        <taxon>ecological metagenomes</taxon>
    </lineage>
</organism>
<gene>
    <name evidence="1" type="ORF">METZ01_LOCUS236118</name>
</gene>
<accession>A0A382H7K6</accession>
<protein>
    <submittedName>
        <fullName evidence="1">Uncharacterized protein</fullName>
    </submittedName>
</protein>
<dbReference type="AlphaFoldDB" id="A0A382H7K6"/>
<dbReference type="EMBL" id="UINC01059631">
    <property type="protein sequence ID" value="SVB83264.1"/>
    <property type="molecule type" value="Genomic_DNA"/>
</dbReference>